<sequence length="463" mass="49149">METPLVGDNESTALDVKISSTVVRVQQFDNDLTSTDDLARADQGIDWQTVSPLDFMSEAQRVDVLSGAGTIDVTLALQAFRDSIASSTIKRKGVIPAGTYRYAVSPNWAIQNASIKAEGEVRFRYTGTGDAIVLNADAADAVCFTPGLCYNVTMGPIIVEAPKTAGDAVSSVSLHHSKLNFIVHGCGSNSAGYRSRFGVLNQIDIKVTPNQEGWYLNAKPKYGVWLDRRNAAEETAYCTFNNATLEGVEVGAHLEHALGNMFLGGAQEGCSQAGLVVGAASRLNKFFNVDYEVNTVADIVCGGYENEFHGCDSELYTVIETTGKRNKFIGGVYQSFSVAQSATDNKLIGFDYNRFNTGGVLFDGGNRTRMASLTNSGSGLSHDYLPGSPYIIPTPASGAEYVNPTAHDITISVTGGSGVTYIGHNRGGGGSDVGFTSGQVTLSPNDGLTILYAGAPVLTAYKR</sequence>
<dbReference type="AlphaFoldDB" id="A0A2U2D8C6"/>
<accession>A0A2U2D8C6</accession>
<organism evidence="1 2">
    <name type="scientific">Pseudomonas prosekii</name>
    <dbReference type="NCBI Taxonomy" id="1148509"/>
    <lineage>
        <taxon>Bacteria</taxon>
        <taxon>Pseudomonadati</taxon>
        <taxon>Pseudomonadota</taxon>
        <taxon>Gammaproteobacteria</taxon>
        <taxon>Pseudomonadales</taxon>
        <taxon>Pseudomonadaceae</taxon>
        <taxon>Pseudomonas</taxon>
    </lineage>
</organism>
<evidence type="ECO:0000313" key="1">
    <source>
        <dbReference type="EMBL" id="PWE44796.1"/>
    </source>
</evidence>
<proteinExistence type="predicted"/>
<dbReference type="EMBL" id="QFAW01000014">
    <property type="protein sequence ID" value="PWE44796.1"/>
    <property type="molecule type" value="Genomic_DNA"/>
</dbReference>
<reference evidence="1 2" key="1">
    <citation type="submission" date="2018-05" db="EMBL/GenBank/DDBJ databases">
        <title>Genome sequences of two Antarctic strains of Pseudomonas prosekii: insights into adaptation to extreme conditions.</title>
        <authorList>
            <person name="Snopkova K."/>
            <person name="Dufkova K."/>
            <person name="Cejkova D."/>
            <person name="Sedlacek I."/>
            <person name="Smajs D."/>
        </authorList>
    </citation>
    <scope>NUCLEOTIDE SEQUENCE [LARGE SCALE GENOMIC DNA]</scope>
    <source>
        <strain evidence="1 2">P2673</strain>
    </source>
</reference>
<gene>
    <name evidence="1" type="ORF">C9I49_12630</name>
</gene>
<protein>
    <submittedName>
        <fullName evidence="1">Uncharacterized protein</fullName>
    </submittedName>
</protein>
<comment type="caution">
    <text evidence="1">The sequence shown here is derived from an EMBL/GenBank/DDBJ whole genome shotgun (WGS) entry which is preliminary data.</text>
</comment>
<dbReference type="Proteomes" id="UP000245056">
    <property type="component" value="Unassembled WGS sequence"/>
</dbReference>
<name>A0A2U2D8C6_9PSED</name>
<evidence type="ECO:0000313" key="2">
    <source>
        <dbReference type="Proteomes" id="UP000245056"/>
    </source>
</evidence>